<keyword evidence="1" id="KW-0472">Membrane</keyword>
<dbReference type="AlphaFoldDB" id="A0A1E8FEL2"/>
<dbReference type="Proteomes" id="UP000176037">
    <property type="component" value="Unassembled WGS sequence"/>
</dbReference>
<dbReference type="STRING" id="1856405.BFC17_18595"/>
<feature type="transmembrane region" description="Helical" evidence="1">
    <location>
        <begin position="23"/>
        <end position="48"/>
    </location>
</feature>
<keyword evidence="1" id="KW-1133">Transmembrane helix</keyword>
<organism evidence="2 3">
    <name type="scientific">Alteromonas lipolytica</name>
    <dbReference type="NCBI Taxonomy" id="1856405"/>
    <lineage>
        <taxon>Bacteria</taxon>
        <taxon>Pseudomonadati</taxon>
        <taxon>Pseudomonadota</taxon>
        <taxon>Gammaproteobacteria</taxon>
        <taxon>Alteromonadales</taxon>
        <taxon>Alteromonadaceae</taxon>
        <taxon>Alteromonas/Salinimonas group</taxon>
        <taxon>Alteromonas</taxon>
    </lineage>
</organism>
<feature type="transmembrane region" description="Helical" evidence="1">
    <location>
        <begin position="105"/>
        <end position="127"/>
    </location>
</feature>
<evidence type="ECO:0000313" key="2">
    <source>
        <dbReference type="EMBL" id="OFI34387.1"/>
    </source>
</evidence>
<sequence length="129" mass="14801">MTAKTVQKFGQERRKKSREHDTYYRVVVTLNSLAWLSLMICLILFHFARPEMVSGVQQFWGIEGRTSWSPEYIDALITLLQSCLVTSLLTMFLRSRRNRRKSDRYGVNLFILAGISSLSLVTLNAVALA</sequence>
<dbReference type="EMBL" id="MJIC01000013">
    <property type="protein sequence ID" value="OFI34387.1"/>
    <property type="molecule type" value="Genomic_DNA"/>
</dbReference>
<protein>
    <submittedName>
        <fullName evidence="2">Uncharacterized protein</fullName>
    </submittedName>
</protein>
<accession>A0A1E8FEL2</accession>
<dbReference type="OrthoDB" id="6240672at2"/>
<name>A0A1E8FEL2_9ALTE</name>
<proteinExistence type="predicted"/>
<evidence type="ECO:0000313" key="3">
    <source>
        <dbReference type="Proteomes" id="UP000176037"/>
    </source>
</evidence>
<dbReference type="RefSeq" id="WP_070176503.1">
    <property type="nucleotide sequence ID" value="NZ_BMJR01000009.1"/>
</dbReference>
<reference evidence="2 3" key="1">
    <citation type="submission" date="2016-09" db="EMBL/GenBank/DDBJ databases">
        <title>Alteromonas lipolytica, a new species isolated from sea water.</title>
        <authorList>
            <person name="Wu Y.-H."/>
            <person name="Cheng H."/>
            <person name="Xu X.-W."/>
        </authorList>
    </citation>
    <scope>NUCLEOTIDE SEQUENCE [LARGE SCALE GENOMIC DNA]</scope>
    <source>
        <strain evidence="2 3">JW12</strain>
    </source>
</reference>
<keyword evidence="3" id="KW-1185">Reference proteome</keyword>
<comment type="caution">
    <text evidence="2">The sequence shown here is derived from an EMBL/GenBank/DDBJ whole genome shotgun (WGS) entry which is preliminary data.</text>
</comment>
<feature type="transmembrane region" description="Helical" evidence="1">
    <location>
        <begin position="72"/>
        <end position="93"/>
    </location>
</feature>
<gene>
    <name evidence="2" type="ORF">BFC17_18595</name>
</gene>
<evidence type="ECO:0000256" key="1">
    <source>
        <dbReference type="SAM" id="Phobius"/>
    </source>
</evidence>
<keyword evidence="1" id="KW-0812">Transmembrane</keyword>